<feature type="domain" description="Zn(2)-C6 fungal-type" evidence="8">
    <location>
        <begin position="14"/>
        <end position="46"/>
    </location>
</feature>
<dbReference type="RefSeq" id="XP_019037176.1">
    <property type="nucleotide sequence ID" value="XM_019180474.1"/>
</dbReference>
<gene>
    <name evidence="9" type="ORF">WICANDRAFT_106384</name>
</gene>
<keyword evidence="3" id="KW-0805">Transcription regulation</keyword>
<dbReference type="CDD" id="cd12148">
    <property type="entry name" value="fungal_TF_MHR"/>
    <property type="match status" value="1"/>
</dbReference>
<dbReference type="InterPro" id="IPR050675">
    <property type="entry name" value="OAF3"/>
</dbReference>
<feature type="compositionally biased region" description="Low complexity" evidence="7">
    <location>
        <begin position="117"/>
        <end position="131"/>
    </location>
</feature>
<dbReference type="SMART" id="SM00066">
    <property type="entry name" value="GAL4"/>
    <property type="match status" value="1"/>
</dbReference>
<dbReference type="GeneID" id="30197720"/>
<proteinExistence type="predicted"/>
<dbReference type="GO" id="GO:0000981">
    <property type="term" value="F:DNA-binding transcription factor activity, RNA polymerase II-specific"/>
    <property type="evidence" value="ECO:0007669"/>
    <property type="project" value="InterPro"/>
</dbReference>
<accession>A0A1E3NXQ0</accession>
<dbReference type="Pfam" id="PF04082">
    <property type="entry name" value="Fungal_trans"/>
    <property type="match status" value="1"/>
</dbReference>
<evidence type="ECO:0000256" key="3">
    <source>
        <dbReference type="ARBA" id="ARBA00023015"/>
    </source>
</evidence>
<dbReference type="PROSITE" id="PS50048">
    <property type="entry name" value="ZN2_CY6_FUNGAL_2"/>
    <property type="match status" value="1"/>
</dbReference>
<dbReference type="EMBL" id="KV454212">
    <property type="protein sequence ID" value="ODQ57969.1"/>
    <property type="molecule type" value="Genomic_DNA"/>
</dbReference>
<keyword evidence="2" id="KW-0862">Zinc</keyword>
<dbReference type="GO" id="GO:0045944">
    <property type="term" value="P:positive regulation of transcription by RNA polymerase II"/>
    <property type="evidence" value="ECO:0007669"/>
    <property type="project" value="TreeGrafter"/>
</dbReference>
<dbReference type="GO" id="GO:0005634">
    <property type="term" value="C:nucleus"/>
    <property type="evidence" value="ECO:0007669"/>
    <property type="project" value="TreeGrafter"/>
</dbReference>
<dbReference type="SUPFAM" id="SSF57701">
    <property type="entry name" value="Zn2/Cys6 DNA-binding domain"/>
    <property type="match status" value="1"/>
</dbReference>
<keyword evidence="6" id="KW-0539">Nucleus</keyword>
<dbReference type="PROSITE" id="PS00463">
    <property type="entry name" value="ZN2_CY6_FUNGAL_1"/>
    <property type="match status" value="1"/>
</dbReference>
<evidence type="ECO:0000256" key="2">
    <source>
        <dbReference type="ARBA" id="ARBA00022833"/>
    </source>
</evidence>
<sequence length="859" mass="99009">MNGAPVKRQRPNKSCTICREKKTKCDREKPICGTCKKRNQSGLCRYEGPEWTIKVGDQNFVTPVQSSVKKPRVKKHTQEQLPYQRQFQVNNVRIPQTRTESVKSDDAKYTNRLRVESLLSPSAPPSTYSASGNSDRAAHSMDGDDADGDDILDFYKDNYVDPGVFADGTLTWVTLLKKDIYSRALVICFNKNAILKKIKNSQMDDHYFTNKFMAEDDTDSAVPECPAKTSEIAGKNFIESLRDELKDNKLTWLLIEKFFESELYCNLPILDKEDFTEQISRIIPPRDSKSGDNKLNITGKFQLAALGILLMVMRFSSLSVYNAGKPLPQPISPNDQYIVDHPVTKDVVTLAKACLEELSVLKQSHLVIFQLSLLLQHYNFFAPEDCDCITASTITNMGPLLHHAISSGLNRDPTVSRPKYPKPNLLRRLWYLLEYMDYYQLMLVGYAPIINHSFHDTQIPILDHNDSALQYVINEAFHDRRKIHEVCRPLLMLILNVREPPKIRDVLNQMKGLEEHVEKIPKYDELLRMPSDTVIHRYNKLRIHNGTADSCALLFMIYYNFFLHYNDKRNSEKSLYYMLQLLRISKYLYTSVHFLRKPDEQNEKFNLNKHFGIGILALPKIELCLHKISEFMIALLGRIKVHKALLGLNVDQQRLELLDKIGRLTFKICYFIVDACANISDTYYHAWSISKIQSFIIEKVFINREGRLGPHSLTQIEAHYVEVVEELRSQDDGFFLYSTNDLKQILNALELMDTESLGQTPSPERLLTDLNSYKSKNDQLWFDQMMFENSFNVNEGGNNSTNFNGFSNNNGIGNNTPVTANNVPMNELDLQEIPDLWDPFRSNTISDLEQMFHYTINDY</sequence>
<keyword evidence="10" id="KW-1185">Reference proteome</keyword>
<dbReference type="InterPro" id="IPR007219">
    <property type="entry name" value="XnlR_reg_dom"/>
</dbReference>
<keyword evidence="1" id="KW-0479">Metal-binding</keyword>
<name>A0A1E3NXQ0_WICAA</name>
<feature type="region of interest" description="Disordered" evidence="7">
    <location>
        <begin position="115"/>
        <end position="143"/>
    </location>
</feature>
<evidence type="ECO:0000256" key="7">
    <source>
        <dbReference type="SAM" id="MobiDB-lite"/>
    </source>
</evidence>
<dbReference type="Proteomes" id="UP000094112">
    <property type="component" value="Unassembled WGS sequence"/>
</dbReference>
<dbReference type="Pfam" id="PF00172">
    <property type="entry name" value="Zn_clus"/>
    <property type="match status" value="1"/>
</dbReference>
<dbReference type="PANTHER" id="PTHR31069">
    <property type="entry name" value="OLEATE-ACTIVATED TRANSCRIPTION FACTOR 1-RELATED"/>
    <property type="match status" value="1"/>
</dbReference>
<dbReference type="AlphaFoldDB" id="A0A1E3NXQ0"/>
<dbReference type="GO" id="GO:0000978">
    <property type="term" value="F:RNA polymerase II cis-regulatory region sequence-specific DNA binding"/>
    <property type="evidence" value="ECO:0007669"/>
    <property type="project" value="TreeGrafter"/>
</dbReference>
<evidence type="ECO:0000313" key="10">
    <source>
        <dbReference type="Proteomes" id="UP000094112"/>
    </source>
</evidence>
<reference evidence="9 10" key="1">
    <citation type="journal article" date="2016" name="Proc. Natl. Acad. Sci. U.S.A.">
        <title>Comparative genomics of biotechnologically important yeasts.</title>
        <authorList>
            <person name="Riley R."/>
            <person name="Haridas S."/>
            <person name="Wolfe K.H."/>
            <person name="Lopes M.R."/>
            <person name="Hittinger C.T."/>
            <person name="Goeker M."/>
            <person name="Salamov A.A."/>
            <person name="Wisecaver J.H."/>
            <person name="Long T.M."/>
            <person name="Calvey C.H."/>
            <person name="Aerts A.L."/>
            <person name="Barry K.W."/>
            <person name="Choi C."/>
            <person name="Clum A."/>
            <person name="Coughlan A.Y."/>
            <person name="Deshpande S."/>
            <person name="Douglass A.P."/>
            <person name="Hanson S.J."/>
            <person name="Klenk H.-P."/>
            <person name="LaButti K.M."/>
            <person name="Lapidus A."/>
            <person name="Lindquist E.A."/>
            <person name="Lipzen A.M."/>
            <person name="Meier-Kolthoff J.P."/>
            <person name="Ohm R.A."/>
            <person name="Otillar R.P."/>
            <person name="Pangilinan J.L."/>
            <person name="Peng Y."/>
            <person name="Rokas A."/>
            <person name="Rosa C.A."/>
            <person name="Scheuner C."/>
            <person name="Sibirny A.A."/>
            <person name="Slot J.C."/>
            <person name="Stielow J.B."/>
            <person name="Sun H."/>
            <person name="Kurtzman C.P."/>
            <person name="Blackwell M."/>
            <person name="Grigoriev I.V."/>
            <person name="Jeffries T.W."/>
        </authorList>
    </citation>
    <scope>NUCLEOTIDE SEQUENCE [LARGE SCALE GENOMIC DNA]</scope>
    <source>
        <strain evidence="10">ATCC 58044 / CBS 1984 / NCYC 433 / NRRL Y-366-8</strain>
    </source>
</reference>
<evidence type="ECO:0000256" key="4">
    <source>
        <dbReference type="ARBA" id="ARBA00023125"/>
    </source>
</evidence>
<evidence type="ECO:0000313" key="9">
    <source>
        <dbReference type="EMBL" id="ODQ57969.1"/>
    </source>
</evidence>
<dbReference type="STRING" id="683960.A0A1E3NXQ0"/>
<dbReference type="InterPro" id="IPR001138">
    <property type="entry name" value="Zn2Cys6_DnaBD"/>
</dbReference>
<dbReference type="CDD" id="cd00067">
    <property type="entry name" value="GAL4"/>
    <property type="match status" value="1"/>
</dbReference>
<dbReference type="GO" id="GO:0008270">
    <property type="term" value="F:zinc ion binding"/>
    <property type="evidence" value="ECO:0007669"/>
    <property type="project" value="InterPro"/>
</dbReference>
<dbReference type="InterPro" id="IPR036864">
    <property type="entry name" value="Zn2-C6_fun-type_DNA-bd_sf"/>
</dbReference>
<evidence type="ECO:0000259" key="8">
    <source>
        <dbReference type="PROSITE" id="PS50048"/>
    </source>
</evidence>
<keyword evidence="4" id="KW-0238">DNA-binding</keyword>
<dbReference type="PANTHER" id="PTHR31069:SF12">
    <property type="entry name" value="TRANSCRIPTION FACTOR DOMAIN-CONTAINING PROTEIN"/>
    <property type="match status" value="1"/>
</dbReference>
<evidence type="ECO:0000256" key="6">
    <source>
        <dbReference type="ARBA" id="ARBA00023242"/>
    </source>
</evidence>
<protein>
    <recommendedName>
        <fullName evidence="8">Zn(2)-C6 fungal-type domain-containing protein</fullName>
    </recommendedName>
</protein>
<organism evidence="9 10">
    <name type="scientific">Wickerhamomyces anomalus (strain ATCC 58044 / CBS 1984 / NCYC 433 / NRRL Y-366-8)</name>
    <name type="common">Yeast</name>
    <name type="synonym">Hansenula anomala</name>
    <dbReference type="NCBI Taxonomy" id="683960"/>
    <lineage>
        <taxon>Eukaryota</taxon>
        <taxon>Fungi</taxon>
        <taxon>Dikarya</taxon>
        <taxon>Ascomycota</taxon>
        <taxon>Saccharomycotina</taxon>
        <taxon>Saccharomycetes</taxon>
        <taxon>Phaffomycetales</taxon>
        <taxon>Wickerhamomycetaceae</taxon>
        <taxon>Wickerhamomyces</taxon>
    </lineage>
</organism>
<keyword evidence="5" id="KW-0804">Transcription</keyword>
<evidence type="ECO:0000256" key="5">
    <source>
        <dbReference type="ARBA" id="ARBA00023163"/>
    </source>
</evidence>
<evidence type="ECO:0000256" key="1">
    <source>
        <dbReference type="ARBA" id="ARBA00022723"/>
    </source>
</evidence>
<dbReference type="Gene3D" id="4.10.240.10">
    <property type="entry name" value="Zn(2)-C6 fungal-type DNA-binding domain"/>
    <property type="match status" value="1"/>
</dbReference>
<dbReference type="OrthoDB" id="2943660at2759"/>
<dbReference type="GO" id="GO:0006351">
    <property type="term" value="P:DNA-templated transcription"/>
    <property type="evidence" value="ECO:0007669"/>
    <property type="project" value="InterPro"/>
</dbReference>